<evidence type="ECO:0000313" key="1">
    <source>
        <dbReference type="EMBL" id="KAI5350812.1"/>
    </source>
</evidence>
<protein>
    <submittedName>
        <fullName evidence="1">Uncharacterized protein</fullName>
    </submittedName>
</protein>
<sequence length="77" mass="8500">MVALLIDQPGSSSSKEDLKKKVLEILDLNDAFMASASTTQPKNEVDPFANEDMLDNFHPELYGKFSENPQSEDAALL</sequence>
<reference evidence="1 2" key="1">
    <citation type="journal article" date="2022" name="G3 (Bethesda)">
        <title>Whole-genome sequence and methylome profiling of the almond [Prunus dulcis (Mill.) D.A. Webb] cultivar 'Nonpareil'.</title>
        <authorList>
            <person name="D'Amico-Willman K.M."/>
            <person name="Ouma W.Z."/>
            <person name="Meulia T."/>
            <person name="Sideli G.M."/>
            <person name="Gradziel T.M."/>
            <person name="Fresnedo-Ramirez J."/>
        </authorList>
    </citation>
    <scope>NUCLEOTIDE SEQUENCE [LARGE SCALE GENOMIC DNA]</scope>
    <source>
        <strain evidence="1">Clone GOH B32 T37-40</strain>
    </source>
</reference>
<dbReference type="Proteomes" id="UP001054821">
    <property type="component" value="Chromosome 1"/>
</dbReference>
<name>A0AAD4ZMH9_PRUDU</name>
<organism evidence="1 2">
    <name type="scientific">Prunus dulcis</name>
    <name type="common">Almond</name>
    <name type="synonym">Amygdalus dulcis</name>
    <dbReference type="NCBI Taxonomy" id="3755"/>
    <lineage>
        <taxon>Eukaryota</taxon>
        <taxon>Viridiplantae</taxon>
        <taxon>Streptophyta</taxon>
        <taxon>Embryophyta</taxon>
        <taxon>Tracheophyta</taxon>
        <taxon>Spermatophyta</taxon>
        <taxon>Magnoliopsida</taxon>
        <taxon>eudicotyledons</taxon>
        <taxon>Gunneridae</taxon>
        <taxon>Pentapetalae</taxon>
        <taxon>rosids</taxon>
        <taxon>fabids</taxon>
        <taxon>Rosales</taxon>
        <taxon>Rosaceae</taxon>
        <taxon>Amygdaloideae</taxon>
        <taxon>Amygdaleae</taxon>
        <taxon>Prunus</taxon>
    </lineage>
</organism>
<evidence type="ECO:0000313" key="2">
    <source>
        <dbReference type="Proteomes" id="UP001054821"/>
    </source>
</evidence>
<accession>A0AAD4ZMH9</accession>
<gene>
    <name evidence="1" type="ORF">L3X38_003703</name>
</gene>
<comment type="caution">
    <text evidence="1">The sequence shown here is derived from an EMBL/GenBank/DDBJ whole genome shotgun (WGS) entry which is preliminary data.</text>
</comment>
<proteinExistence type="predicted"/>
<dbReference type="EMBL" id="JAJFAZ020000001">
    <property type="protein sequence ID" value="KAI5350812.1"/>
    <property type="molecule type" value="Genomic_DNA"/>
</dbReference>
<dbReference type="AlphaFoldDB" id="A0AAD4ZMH9"/>
<keyword evidence="2" id="KW-1185">Reference proteome</keyword>